<feature type="compositionally biased region" description="Acidic residues" evidence="6">
    <location>
        <begin position="121"/>
        <end position="137"/>
    </location>
</feature>
<feature type="compositionally biased region" description="Polar residues" evidence="6">
    <location>
        <begin position="250"/>
        <end position="263"/>
    </location>
</feature>
<evidence type="ECO:0000256" key="2">
    <source>
        <dbReference type="ARBA" id="ARBA00013194"/>
    </source>
</evidence>
<evidence type="ECO:0000256" key="1">
    <source>
        <dbReference type="ARBA" id="ARBA00000971"/>
    </source>
</evidence>
<feature type="compositionally biased region" description="Basic residues" evidence="6">
    <location>
        <begin position="226"/>
        <end position="236"/>
    </location>
</feature>
<dbReference type="Pfam" id="PF00254">
    <property type="entry name" value="FKBP_C"/>
    <property type="match status" value="1"/>
</dbReference>
<feature type="compositionally biased region" description="Basic and acidic residues" evidence="6">
    <location>
        <begin position="184"/>
        <end position="211"/>
    </location>
</feature>
<dbReference type="EC" id="5.2.1.8" evidence="2 5"/>
<keyword evidence="9" id="KW-1185">Reference proteome</keyword>
<accession>A0ABY7DV80</accession>
<evidence type="ECO:0000313" key="9">
    <source>
        <dbReference type="Proteomes" id="UP001164746"/>
    </source>
</evidence>
<dbReference type="InterPro" id="IPR041232">
    <property type="entry name" value="NPL"/>
</dbReference>
<dbReference type="InterPro" id="IPR046357">
    <property type="entry name" value="PPIase_dom_sf"/>
</dbReference>
<dbReference type="PROSITE" id="PS50059">
    <property type="entry name" value="FKBP_PPIASE"/>
    <property type="match status" value="1"/>
</dbReference>
<keyword evidence="3 5" id="KW-0697">Rotamase</keyword>
<proteinExistence type="predicted"/>
<evidence type="ECO:0000259" key="7">
    <source>
        <dbReference type="PROSITE" id="PS50059"/>
    </source>
</evidence>
<dbReference type="InterPro" id="IPR001179">
    <property type="entry name" value="PPIase_FKBP_dom"/>
</dbReference>
<feature type="domain" description="PPIase FKBP-type" evidence="7">
    <location>
        <begin position="298"/>
        <end position="385"/>
    </location>
</feature>
<dbReference type="Gene3D" id="3.10.50.40">
    <property type="match status" value="1"/>
</dbReference>
<gene>
    <name evidence="8" type="ORF">MAR_025181</name>
</gene>
<comment type="catalytic activity">
    <reaction evidence="1 5">
        <text>[protein]-peptidylproline (omega=180) = [protein]-peptidylproline (omega=0)</text>
        <dbReference type="Rhea" id="RHEA:16237"/>
        <dbReference type="Rhea" id="RHEA-COMP:10747"/>
        <dbReference type="Rhea" id="RHEA-COMP:10748"/>
        <dbReference type="ChEBI" id="CHEBI:83833"/>
        <dbReference type="ChEBI" id="CHEBI:83834"/>
        <dbReference type="EC" id="5.2.1.8"/>
    </reaction>
</comment>
<evidence type="ECO:0000256" key="6">
    <source>
        <dbReference type="SAM" id="MobiDB-lite"/>
    </source>
</evidence>
<dbReference type="EMBL" id="CP111014">
    <property type="protein sequence ID" value="WAR00809.1"/>
    <property type="molecule type" value="Genomic_DNA"/>
</dbReference>
<feature type="non-terminal residue" evidence="8">
    <location>
        <position position="475"/>
    </location>
</feature>
<feature type="region of interest" description="Disordered" evidence="6">
    <location>
        <begin position="162"/>
        <end position="279"/>
    </location>
</feature>
<dbReference type="Pfam" id="PF17800">
    <property type="entry name" value="NPL"/>
    <property type="match status" value="1"/>
</dbReference>
<dbReference type="PANTHER" id="PTHR43811:SF19">
    <property type="entry name" value="39 KDA FK506-BINDING NUCLEAR PROTEIN"/>
    <property type="match status" value="1"/>
</dbReference>
<dbReference type="SUPFAM" id="SSF54534">
    <property type="entry name" value="FKBP-like"/>
    <property type="match status" value="1"/>
</dbReference>
<feature type="compositionally biased region" description="Acidic residues" evidence="6">
    <location>
        <begin position="163"/>
        <end position="172"/>
    </location>
</feature>
<name>A0ABY7DV80_MYAAR</name>
<organism evidence="8 9">
    <name type="scientific">Mya arenaria</name>
    <name type="common">Soft-shell clam</name>
    <dbReference type="NCBI Taxonomy" id="6604"/>
    <lineage>
        <taxon>Eukaryota</taxon>
        <taxon>Metazoa</taxon>
        <taxon>Spiralia</taxon>
        <taxon>Lophotrochozoa</taxon>
        <taxon>Mollusca</taxon>
        <taxon>Bivalvia</taxon>
        <taxon>Autobranchia</taxon>
        <taxon>Heteroconchia</taxon>
        <taxon>Euheterodonta</taxon>
        <taxon>Imparidentia</taxon>
        <taxon>Neoheterodontei</taxon>
        <taxon>Myida</taxon>
        <taxon>Myoidea</taxon>
        <taxon>Myidae</taxon>
        <taxon>Mya</taxon>
    </lineage>
</organism>
<dbReference type="Proteomes" id="UP001164746">
    <property type="component" value="Chromosome 3"/>
</dbReference>
<feature type="region of interest" description="Disordered" evidence="6">
    <location>
        <begin position="121"/>
        <end position="146"/>
    </location>
</feature>
<evidence type="ECO:0000256" key="3">
    <source>
        <dbReference type="ARBA" id="ARBA00023110"/>
    </source>
</evidence>
<evidence type="ECO:0000256" key="4">
    <source>
        <dbReference type="ARBA" id="ARBA00023235"/>
    </source>
</evidence>
<sequence>MVILKEAENMFWALVLESGQRYSQTVEKGFHISMAALELSNDADEQKKKGHISVMGASDKGEFLLCSLNHKSVFQQALDLNFNEGENVTFFINGHGTIHLTGYQLDEDEDFDAEDLLASDLEEEEEDVSDSDDEAPELVEGKRKKKPDITMAKKKMKWLTPELDMEAEEGDKEEVTPAKKKKEQQKTPKDKKDKKTPGKETPKNKSKEEQKTPTVTPGGDAETTSAKKKKKKKKNKQAGETPKANGEGGQAQTPKLDQSQSKTPKSKEQSKTPKKQVLAGGTIMEEIRVGDGPAVKKGKMAHMYYVGKLQKDGRQFDSCLHGKPFRFRLGKGEVIKGWDVGVDGMKIGGKRRLTVPPQAGYGNQRSGPIPPNSTLVFEVELKNYVNYGRRSVTFIPEGYGSVQGKMRNEVHGESAPLLRRRGNSHGVEDEDMFLDLVTENNYFLGLQASCRESTAADCAIKTLWMESSNATLMNK</sequence>
<dbReference type="Gene3D" id="2.60.120.340">
    <property type="entry name" value="Nucleoplasmin core domain"/>
    <property type="match status" value="1"/>
</dbReference>
<evidence type="ECO:0000256" key="5">
    <source>
        <dbReference type="PROSITE-ProRule" id="PRU00277"/>
    </source>
</evidence>
<protein>
    <recommendedName>
        <fullName evidence="2 5">peptidylprolyl isomerase</fullName>
        <ecNumber evidence="2 5">5.2.1.8</ecNumber>
    </recommendedName>
</protein>
<dbReference type="PANTHER" id="PTHR43811">
    <property type="entry name" value="FKBP-TYPE PEPTIDYL-PROLYL CIS-TRANS ISOMERASE FKPA"/>
    <property type="match status" value="1"/>
</dbReference>
<evidence type="ECO:0000313" key="8">
    <source>
        <dbReference type="EMBL" id="WAR00809.1"/>
    </source>
</evidence>
<reference evidence="8" key="1">
    <citation type="submission" date="2022-11" db="EMBL/GenBank/DDBJ databases">
        <title>Centuries of genome instability and evolution in soft-shell clam transmissible cancer (bioRxiv).</title>
        <authorList>
            <person name="Hart S.F.M."/>
            <person name="Yonemitsu M.A."/>
            <person name="Giersch R.M."/>
            <person name="Beal B.F."/>
            <person name="Arriagada G."/>
            <person name="Davis B.W."/>
            <person name="Ostrander E.A."/>
            <person name="Goff S.P."/>
            <person name="Metzger M.J."/>
        </authorList>
    </citation>
    <scope>NUCLEOTIDE SEQUENCE</scope>
    <source>
        <strain evidence="8">MELC-2E11</strain>
        <tissue evidence="8">Siphon/mantle</tissue>
    </source>
</reference>
<keyword evidence="4 5" id="KW-0413">Isomerase</keyword>